<evidence type="ECO:0000256" key="2">
    <source>
        <dbReference type="SAM" id="MobiDB-lite"/>
    </source>
</evidence>
<dbReference type="CDD" id="cd01846">
    <property type="entry name" value="fatty_acyltransferase_like"/>
    <property type="match status" value="1"/>
</dbReference>
<feature type="domain" description="CBM1" evidence="4">
    <location>
        <begin position="16"/>
        <end position="52"/>
    </location>
</feature>
<dbReference type="GO" id="GO:0005975">
    <property type="term" value="P:carbohydrate metabolic process"/>
    <property type="evidence" value="ECO:0007669"/>
    <property type="project" value="InterPro"/>
</dbReference>
<dbReference type="SUPFAM" id="SSF52266">
    <property type="entry name" value="SGNH hydrolase"/>
    <property type="match status" value="1"/>
</dbReference>
<dbReference type="GO" id="GO:0005576">
    <property type="term" value="C:extracellular region"/>
    <property type="evidence" value="ECO:0007669"/>
    <property type="project" value="InterPro"/>
</dbReference>
<dbReference type="PANTHER" id="PTHR45642">
    <property type="entry name" value="GDSL ESTERASE/LIPASE EXL3"/>
    <property type="match status" value="1"/>
</dbReference>
<dbReference type="InterPro" id="IPR000254">
    <property type="entry name" value="CBD"/>
</dbReference>
<feature type="chain" id="PRO_5042038077" description="CBM1 domain-containing protein" evidence="3">
    <location>
        <begin position="17"/>
        <end position="374"/>
    </location>
</feature>
<dbReference type="Pfam" id="PF00657">
    <property type="entry name" value="Lipase_GDSL"/>
    <property type="match status" value="1"/>
</dbReference>
<keyword evidence="1 3" id="KW-0732">Signal</keyword>
<evidence type="ECO:0000256" key="3">
    <source>
        <dbReference type="SAM" id="SignalP"/>
    </source>
</evidence>
<evidence type="ECO:0000256" key="1">
    <source>
        <dbReference type="ARBA" id="ARBA00022729"/>
    </source>
</evidence>
<keyword evidence="6" id="KW-1185">Reference proteome</keyword>
<accession>A0AAD5RU95</accession>
<proteinExistence type="predicted"/>
<organism evidence="5 6">
    <name type="scientific">Zalerion maritima</name>
    <dbReference type="NCBI Taxonomy" id="339359"/>
    <lineage>
        <taxon>Eukaryota</taxon>
        <taxon>Fungi</taxon>
        <taxon>Dikarya</taxon>
        <taxon>Ascomycota</taxon>
        <taxon>Pezizomycotina</taxon>
        <taxon>Sordariomycetes</taxon>
        <taxon>Lulworthiomycetidae</taxon>
        <taxon>Lulworthiales</taxon>
        <taxon>Lulworthiaceae</taxon>
        <taxon>Zalerion</taxon>
    </lineage>
</organism>
<dbReference type="Proteomes" id="UP001201980">
    <property type="component" value="Unassembled WGS sequence"/>
</dbReference>
<name>A0AAD5RU95_9PEZI</name>
<dbReference type="Pfam" id="PF00734">
    <property type="entry name" value="CBM_1"/>
    <property type="match status" value="1"/>
</dbReference>
<dbReference type="EMBL" id="JAKWBI020000056">
    <property type="protein sequence ID" value="KAJ2904348.1"/>
    <property type="molecule type" value="Genomic_DNA"/>
</dbReference>
<evidence type="ECO:0000259" key="4">
    <source>
        <dbReference type="PROSITE" id="PS51164"/>
    </source>
</evidence>
<dbReference type="InterPro" id="IPR050592">
    <property type="entry name" value="GDSL_lipolytic_enzyme"/>
</dbReference>
<dbReference type="PROSITE" id="PS00562">
    <property type="entry name" value="CBM1_1"/>
    <property type="match status" value="1"/>
</dbReference>
<sequence>MSRITSTLLLAGAASAEVASWGQCGGTGYSGETDCIDGTYCTTWNPYYAQCVPGTSAAGDTPTSTSTSMTAEETTDEPTSTEEPGSSTSTSSSSTATAEAGTSYFISFGDSYSQTGFDYTSTKASSSNPLGNPDLPGWTASGGLNWVGFMVTEFNTSLRLSYNFAYGGATVDADLVEPYTDTVLSMIDQVDQFSAELASHPDYAPWTAENTVVGVWMGVNDIGNSYWLDDEDALIEEVVAKYFEELQIVYDAGARQFVLLGVPPIYETPLMLEQDDWSRTTEAAVIETFNGLIDTYLASFQEDNAGVVATVVDTANPFYEAIDNPAEYGAPDATCYNEDGVSCLWFNNYHPGVAINELVAAAVQDAMDAAGMTG</sequence>
<dbReference type="SUPFAM" id="SSF57180">
    <property type="entry name" value="Cellulose-binding domain"/>
    <property type="match status" value="1"/>
</dbReference>
<dbReference type="PROSITE" id="PS51164">
    <property type="entry name" value="CBM1_2"/>
    <property type="match status" value="1"/>
</dbReference>
<feature type="signal peptide" evidence="3">
    <location>
        <begin position="1"/>
        <end position="16"/>
    </location>
</feature>
<comment type="caution">
    <text evidence="5">The sequence shown here is derived from an EMBL/GenBank/DDBJ whole genome shotgun (WGS) entry which is preliminary data.</text>
</comment>
<dbReference type="AlphaFoldDB" id="A0AAD5RU95"/>
<dbReference type="InterPro" id="IPR036514">
    <property type="entry name" value="SGNH_hydro_sf"/>
</dbReference>
<feature type="compositionally biased region" description="Low complexity" evidence="2">
    <location>
        <begin position="81"/>
        <end position="95"/>
    </location>
</feature>
<dbReference type="GO" id="GO:0016788">
    <property type="term" value="F:hydrolase activity, acting on ester bonds"/>
    <property type="evidence" value="ECO:0007669"/>
    <property type="project" value="InterPro"/>
</dbReference>
<evidence type="ECO:0000313" key="6">
    <source>
        <dbReference type="Proteomes" id="UP001201980"/>
    </source>
</evidence>
<dbReference type="InterPro" id="IPR035971">
    <property type="entry name" value="CBD_sf"/>
</dbReference>
<dbReference type="GO" id="GO:0030248">
    <property type="term" value="F:cellulose binding"/>
    <property type="evidence" value="ECO:0007669"/>
    <property type="project" value="InterPro"/>
</dbReference>
<dbReference type="PANTHER" id="PTHR45642:SF139">
    <property type="entry name" value="SGNH HYDROLASE-TYPE ESTERASE DOMAIN-CONTAINING PROTEIN"/>
    <property type="match status" value="1"/>
</dbReference>
<dbReference type="SMART" id="SM00236">
    <property type="entry name" value="fCBD"/>
    <property type="match status" value="1"/>
</dbReference>
<feature type="region of interest" description="Disordered" evidence="2">
    <location>
        <begin position="58"/>
        <end position="95"/>
    </location>
</feature>
<gene>
    <name evidence="5" type="ORF">MKZ38_008264</name>
</gene>
<protein>
    <recommendedName>
        <fullName evidence="4">CBM1 domain-containing protein</fullName>
    </recommendedName>
</protein>
<dbReference type="Gene3D" id="3.40.50.1110">
    <property type="entry name" value="SGNH hydrolase"/>
    <property type="match status" value="1"/>
</dbReference>
<reference evidence="5" key="1">
    <citation type="submission" date="2022-07" db="EMBL/GenBank/DDBJ databases">
        <title>Draft genome sequence of Zalerion maritima ATCC 34329, a (micro)plastics degrading marine fungus.</title>
        <authorList>
            <person name="Paco A."/>
            <person name="Goncalves M.F.M."/>
            <person name="Rocha-Santos T.A.P."/>
            <person name="Alves A."/>
        </authorList>
    </citation>
    <scope>NUCLEOTIDE SEQUENCE</scope>
    <source>
        <strain evidence="5">ATCC 34329</strain>
    </source>
</reference>
<dbReference type="InterPro" id="IPR001087">
    <property type="entry name" value="GDSL"/>
</dbReference>
<evidence type="ECO:0000313" key="5">
    <source>
        <dbReference type="EMBL" id="KAJ2904348.1"/>
    </source>
</evidence>
<feature type="compositionally biased region" description="Low complexity" evidence="2">
    <location>
        <begin position="61"/>
        <end position="72"/>
    </location>
</feature>